<keyword evidence="9 10" id="KW-0472">Membrane</keyword>
<evidence type="ECO:0000256" key="10">
    <source>
        <dbReference type="PIRNR" id="PIRNR002786"/>
    </source>
</evidence>
<dbReference type="Pfam" id="PF03934">
    <property type="entry name" value="T2SSK"/>
    <property type="match status" value="1"/>
</dbReference>
<dbReference type="InterPro" id="IPR005628">
    <property type="entry name" value="GspK"/>
</dbReference>
<gene>
    <name evidence="13" type="ORF">SAMN05216600_107191</name>
</gene>
<dbReference type="InterPro" id="IPR038072">
    <property type="entry name" value="GspK_central_sf"/>
</dbReference>
<evidence type="ECO:0000256" key="9">
    <source>
        <dbReference type="ARBA" id="ARBA00023136"/>
    </source>
</evidence>
<evidence type="ECO:0000313" key="13">
    <source>
        <dbReference type="EMBL" id="SEQ59865.1"/>
    </source>
</evidence>
<sequence length="332" mass="37302">MKKTQRGVALLMVLMALALLTGGLSWLAVQGREEIERTRLLQQRVQARAVDSAVRAFAVQAMRDPRWRESPLYWQAIRGLPLPYRFEGGEARLLLRDQRTCFNLNALAGGDSQRARRQLNLVLGGDMASDRLTQQVADWVDNDQQTNLLGAESAEYLRHGSAWLAANQLLHETSELNLLPPTDPQRYLRHPQLCALPDTGAWQLNANAVTLNDLPLLEALYEGELPSSLLTRLISARPAEGYRDSAQLRQSLGALDDATYNRLTEGLVLSSDHFLLGIEVRLDDTLYRTTHQVEVRGVSKWYSRVPAQQVLFRGRQPAPWWSAESSASELMP</sequence>
<keyword evidence="7" id="KW-0653">Protein transport</keyword>
<dbReference type="PIRSF" id="PIRSF002786">
    <property type="entry name" value="XcpX"/>
    <property type="match status" value="1"/>
</dbReference>
<evidence type="ECO:0000256" key="5">
    <source>
        <dbReference type="ARBA" id="ARBA00022519"/>
    </source>
</evidence>
<evidence type="ECO:0000256" key="8">
    <source>
        <dbReference type="ARBA" id="ARBA00022989"/>
    </source>
</evidence>
<evidence type="ECO:0000256" key="3">
    <source>
        <dbReference type="ARBA" id="ARBA00022448"/>
    </source>
</evidence>
<proteinExistence type="inferred from homology"/>
<evidence type="ECO:0000256" key="4">
    <source>
        <dbReference type="ARBA" id="ARBA00022475"/>
    </source>
</evidence>
<dbReference type="InterPro" id="IPR049031">
    <property type="entry name" value="T2SSK_SAM-like_1st"/>
</dbReference>
<dbReference type="PANTHER" id="PTHR38831:SF1">
    <property type="entry name" value="TYPE II SECRETION SYSTEM PROTEIN K-RELATED"/>
    <property type="match status" value="1"/>
</dbReference>
<dbReference type="Gene3D" id="3.30.1300.30">
    <property type="entry name" value="GSPII I/J protein-like"/>
    <property type="match status" value="1"/>
</dbReference>
<comment type="similarity">
    <text evidence="2 10">Belongs to the GSP K family.</text>
</comment>
<dbReference type="EMBL" id="FOFP01000007">
    <property type="protein sequence ID" value="SEQ59865.1"/>
    <property type="molecule type" value="Genomic_DNA"/>
</dbReference>
<dbReference type="Proteomes" id="UP000198512">
    <property type="component" value="Unassembled WGS sequence"/>
</dbReference>
<dbReference type="RefSeq" id="WP_069520100.1">
    <property type="nucleotide sequence ID" value="NZ_FOFP01000007.1"/>
</dbReference>
<organism evidence="13 14">
    <name type="scientific">Pseudomonas cuatrocienegasensis</name>
    <dbReference type="NCBI Taxonomy" id="543360"/>
    <lineage>
        <taxon>Bacteria</taxon>
        <taxon>Pseudomonadati</taxon>
        <taxon>Pseudomonadota</taxon>
        <taxon>Gammaproteobacteria</taxon>
        <taxon>Pseudomonadales</taxon>
        <taxon>Pseudomonadaceae</taxon>
        <taxon>Pseudomonas</taxon>
    </lineage>
</organism>
<evidence type="ECO:0000259" key="11">
    <source>
        <dbReference type="Pfam" id="PF03934"/>
    </source>
</evidence>
<evidence type="ECO:0000256" key="6">
    <source>
        <dbReference type="ARBA" id="ARBA00022692"/>
    </source>
</evidence>
<keyword evidence="6" id="KW-0812">Transmembrane</keyword>
<keyword evidence="4 10" id="KW-1003">Cell membrane</keyword>
<name>A0ABY1BDK5_9PSED</name>
<evidence type="ECO:0000313" key="14">
    <source>
        <dbReference type="Proteomes" id="UP000198512"/>
    </source>
</evidence>
<accession>A0ABY1BDK5</accession>
<keyword evidence="5 10" id="KW-0997">Cell inner membrane</keyword>
<feature type="domain" description="T2SS protein K second SAM-like" evidence="11">
    <location>
        <begin position="204"/>
        <end position="255"/>
    </location>
</feature>
<keyword evidence="14" id="KW-1185">Reference proteome</keyword>
<dbReference type="SUPFAM" id="SSF158544">
    <property type="entry name" value="GspK insert domain-like"/>
    <property type="match status" value="2"/>
</dbReference>
<dbReference type="PANTHER" id="PTHR38831">
    <property type="entry name" value="TYPE II SECRETION SYSTEM PROTEIN K"/>
    <property type="match status" value="1"/>
</dbReference>
<comment type="caution">
    <text evidence="13">The sequence shown here is derived from an EMBL/GenBank/DDBJ whole genome shotgun (WGS) entry which is preliminary data.</text>
</comment>
<evidence type="ECO:0000256" key="7">
    <source>
        <dbReference type="ARBA" id="ARBA00022927"/>
    </source>
</evidence>
<dbReference type="Pfam" id="PF21687">
    <property type="entry name" value="T2SSK_1st"/>
    <property type="match status" value="1"/>
</dbReference>
<reference evidence="13 14" key="1">
    <citation type="submission" date="2016-10" db="EMBL/GenBank/DDBJ databases">
        <authorList>
            <person name="Varghese N."/>
            <person name="Submissions S."/>
        </authorList>
    </citation>
    <scope>NUCLEOTIDE SEQUENCE [LARGE SCALE GENOMIC DNA]</scope>
    <source>
        <strain evidence="13 14">CIP 109853</strain>
    </source>
</reference>
<feature type="domain" description="T2SS protein K first SAM-like" evidence="12">
    <location>
        <begin position="100"/>
        <end position="198"/>
    </location>
</feature>
<dbReference type="NCBIfam" id="NF037980">
    <property type="entry name" value="T2SS_GspK"/>
    <property type="match status" value="1"/>
</dbReference>
<dbReference type="Gene3D" id="1.10.40.60">
    <property type="entry name" value="EpsJ-like"/>
    <property type="match status" value="2"/>
</dbReference>
<evidence type="ECO:0000256" key="2">
    <source>
        <dbReference type="ARBA" id="ARBA00007246"/>
    </source>
</evidence>
<evidence type="ECO:0000259" key="12">
    <source>
        <dbReference type="Pfam" id="PF21687"/>
    </source>
</evidence>
<keyword evidence="8" id="KW-1133">Transmembrane helix</keyword>
<keyword evidence="3 10" id="KW-0813">Transport</keyword>
<protein>
    <recommendedName>
        <fullName evidence="10">Type II secretion system protein K</fullName>
    </recommendedName>
</protein>
<dbReference type="InterPro" id="IPR049179">
    <property type="entry name" value="T2SSK_SAM-like_2nd"/>
</dbReference>
<comment type="subcellular location">
    <subcellularLocation>
        <location evidence="1 10">Cell inner membrane</location>
    </subcellularLocation>
</comment>
<evidence type="ECO:0000256" key="1">
    <source>
        <dbReference type="ARBA" id="ARBA00004533"/>
    </source>
</evidence>